<dbReference type="SUPFAM" id="SSF56112">
    <property type="entry name" value="Protein kinase-like (PK-like)"/>
    <property type="match status" value="1"/>
</dbReference>
<evidence type="ECO:0000313" key="3">
    <source>
        <dbReference type="Proteomes" id="UP000266673"/>
    </source>
</evidence>
<accession>A0A397VHU6</accession>
<dbReference type="Gene3D" id="1.10.510.10">
    <property type="entry name" value="Transferase(Phosphotransferase) domain 1"/>
    <property type="match status" value="1"/>
</dbReference>
<dbReference type="InterPro" id="IPR020635">
    <property type="entry name" value="Tyr_kinase_cat_dom"/>
</dbReference>
<sequence>MITQKAPSSTEEDMKDLRINPLDIKDCKDNTCISSINIQKLRYIVDDVAVKKVPITEKRNIVKQAKLVKLLNACENIERFYGIYREENYIFVVTKWMHNGNLQNYLTNNKSIQWKTKLKIAEQIANGLAFCNAYEIYHRDVRSNNVLLDENLNAKLTNFETNRKFVEKSQPMSRETLRLYTF</sequence>
<dbReference type="Proteomes" id="UP000266673">
    <property type="component" value="Unassembled WGS sequence"/>
</dbReference>
<dbReference type="Pfam" id="PF07714">
    <property type="entry name" value="PK_Tyr_Ser-Thr"/>
    <property type="match status" value="1"/>
</dbReference>
<dbReference type="InterPro" id="IPR008266">
    <property type="entry name" value="Tyr_kinase_AS"/>
</dbReference>
<dbReference type="AlphaFoldDB" id="A0A397VHU6"/>
<dbReference type="GO" id="GO:0004713">
    <property type="term" value="F:protein tyrosine kinase activity"/>
    <property type="evidence" value="ECO:0007669"/>
    <property type="project" value="InterPro"/>
</dbReference>
<dbReference type="InterPro" id="IPR051681">
    <property type="entry name" value="Ser/Thr_Kinases-Pseudokinases"/>
</dbReference>
<dbReference type="InterPro" id="IPR000719">
    <property type="entry name" value="Prot_kinase_dom"/>
</dbReference>
<dbReference type="PROSITE" id="PS00109">
    <property type="entry name" value="PROTEIN_KINASE_TYR"/>
    <property type="match status" value="1"/>
</dbReference>
<reference evidence="2 3" key="1">
    <citation type="submission" date="2018-06" db="EMBL/GenBank/DDBJ databases">
        <title>Comparative genomics reveals the genomic features of Rhizophagus irregularis, R. cerebriforme, R. diaphanum and Gigaspora rosea, and their symbiotic lifestyle signature.</title>
        <authorList>
            <person name="Morin E."/>
            <person name="San Clemente H."/>
            <person name="Chen E.C.H."/>
            <person name="De La Providencia I."/>
            <person name="Hainaut M."/>
            <person name="Kuo A."/>
            <person name="Kohler A."/>
            <person name="Murat C."/>
            <person name="Tang N."/>
            <person name="Roy S."/>
            <person name="Loubradou J."/>
            <person name="Henrissat B."/>
            <person name="Grigoriev I.V."/>
            <person name="Corradi N."/>
            <person name="Roux C."/>
            <person name="Martin F.M."/>
        </authorList>
    </citation>
    <scope>NUCLEOTIDE SEQUENCE [LARGE SCALE GENOMIC DNA]</scope>
    <source>
        <strain evidence="2 3">DAOM 194757</strain>
    </source>
</reference>
<dbReference type="GO" id="GO:0005524">
    <property type="term" value="F:ATP binding"/>
    <property type="evidence" value="ECO:0007669"/>
    <property type="project" value="InterPro"/>
</dbReference>
<keyword evidence="2" id="KW-0418">Kinase</keyword>
<keyword evidence="2" id="KW-0808">Transferase</keyword>
<name>A0A397VHU6_9GLOM</name>
<dbReference type="SMART" id="SM00219">
    <property type="entry name" value="TyrKc"/>
    <property type="match status" value="1"/>
</dbReference>
<dbReference type="PANTHER" id="PTHR44329">
    <property type="entry name" value="SERINE/THREONINE-PROTEIN KINASE TNNI3K-RELATED"/>
    <property type="match status" value="1"/>
</dbReference>
<protein>
    <submittedName>
        <fullName evidence="2">Kinase-like domain-containing protein</fullName>
    </submittedName>
</protein>
<proteinExistence type="predicted"/>
<feature type="domain" description="Protein kinase" evidence="1">
    <location>
        <begin position="1"/>
        <end position="182"/>
    </location>
</feature>
<evidence type="ECO:0000259" key="1">
    <source>
        <dbReference type="PROSITE" id="PS50011"/>
    </source>
</evidence>
<dbReference type="OrthoDB" id="2314769at2759"/>
<gene>
    <name evidence="2" type="ORF">C2G38_1103901</name>
</gene>
<dbReference type="InterPro" id="IPR001245">
    <property type="entry name" value="Ser-Thr/Tyr_kinase_cat_dom"/>
</dbReference>
<keyword evidence="3" id="KW-1185">Reference proteome</keyword>
<comment type="caution">
    <text evidence="2">The sequence shown here is derived from an EMBL/GenBank/DDBJ whole genome shotgun (WGS) entry which is preliminary data.</text>
</comment>
<dbReference type="EMBL" id="QKWP01000362">
    <property type="protein sequence ID" value="RIB21418.1"/>
    <property type="molecule type" value="Genomic_DNA"/>
</dbReference>
<dbReference type="GO" id="GO:0004674">
    <property type="term" value="F:protein serine/threonine kinase activity"/>
    <property type="evidence" value="ECO:0007669"/>
    <property type="project" value="TreeGrafter"/>
</dbReference>
<dbReference type="InterPro" id="IPR011009">
    <property type="entry name" value="Kinase-like_dom_sf"/>
</dbReference>
<dbReference type="PROSITE" id="PS50011">
    <property type="entry name" value="PROTEIN_KINASE_DOM"/>
    <property type="match status" value="1"/>
</dbReference>
<organism evidence="2 3">
    <name type="scientific">Gigaspora rosea</name>
    <dbReference type="NCBI Taxonomy" id="44941"/>
    <lineage>
        <taxon>Eukaryota</taxon>
        <taxon>Fungi</taxon>
        <taxon>Fungi incertae sedis</taxon>
        <taxon>Mucoromycota</taxon>
        <taxon>Glomeromycotina</taxon>
        <taxon>Glomeromycetes</taxon>
        <taxon>Diversisporales</taxon>
        <taxon>Gigasporaceae</taxon>
        <taxon>Gigaspora</taxon>
    </lineage>
</organism>
<evidence type="ECO:0000313" key="2">
    <source>
        <dbReference type="EMBL" id="RIB21418.1"/>
    </source>
</evidence>